<organism evidence="1 2">
    <name type="scientific">Modicella reniformis</name>
    <dbReference type="NCBI Taxonomy" id="1440133"/>
    <lineage>
        <taxon>Eukaryota</taxon>
        <taxon>Fungi</taxon>
        <taxon>Fungi incertae sedis</taxon>
        <taxon>Mucoromycota</taxon>
        <taxon>Mortierellomycotina</taxon>
        <taxon>Mortierellomycetes</taxon>
        <taxon>Mortierellales</taxon>
        <taxon>Mortierellaceae</taxon>
        <taxon>Modicella</taxon>
    </lineage>
</organism>
<evidence type="ECO:0000313" key="1">
    <source>
        <dbReference type="EMBL" id="KAG0004480.1"/>
    </source>
</evidence>
<evidence type="ECO:0000313" key="2">
    <source>
        <dbReference type="Proteomes" id="UP000749646"/>
    </source>
</evidence>
<gene>
    <name evidence="1" type="ORF">BGZ65_000272</name>
</gene>
<feature type="non-terminal residue" evidence="1">
    <location>
        <position position="1"/>
    </location>
</feature>
<dbReference type="AlphaFoldDB" id="A0A9P6MJJ7"/>
<name>A0A9P6MJJ7_9FUNG</name>
<accession>A0A9P6MJJ7</accession>
<sequence length="128" mass="15336">MAEVKALFEDFELFLGRSELESEAQKETLRQQLLELRVRREDEHTKRYWTVSIRLFFINSVQLLPALELKIEKSLTINQFGNDEDYDEELVSYDFITKAREWQFIKCSLESTDFNSKYKKLQLQGDQD</sequence>
<comment type="caution">
    <text evidence="1">The sequence shown here is derived from an EMBL/GenBank/DDBJ whole genome shotgun (WGS) entry which is preliminary data.</text>
</comment>
<reference evidence="1" key="1">
    <citation type="journal article" date="2020" name="Fungal Divers.">
        <title>Resolving the Mortierellaceae phylogeny through synthesis of multi-gene phylogenetics and phylogenomics.</title>
        <authorList>
            <person name="Vandepol N."/>
            <person name="Liber J."/>
            <person name="Desiro A."/>
            <person name="Na H."/>
            <person name="Kennedy M."/>
            <person name="Barry K."/>
            <person name="Grigoriev I.V."/>
            <person name="Miller A.N."/>
            <person name="O'Donnell K."/>
            <person name="Stajich J.E."/>
            <person name="Bonito G."/>
        </authorList>
    </citation>
    <scope>NUCLEOTIDE SEQUENCE</scope>
    <source>
        <strain evidence="1">MES-2147</strain>
    </source>
</reference>
<protein>
    <submittedName>
        <fullName evidence="1">Uncharacterized protein</fullName>
    </submittedName>
</protein>
<dbReference type="EMBL" id="JAAAHW010000261">
    <property type="protein sequence ID" value="KAG0004480.1"/>
    <property type="molecule type" value="Genomic_DNA"/>
</dbReference>
<proteinExistence type="predicted"/>
<dbReference type="Proteomes" id="UP000749646">
    <property type="component" value="Unassembled WGS sequence"/>
</dbReference>
<keyword evidence="2" id="KW-1185">Reference proteome</keyword>